<feature type="domain" description="YqaJ viral recombinase" evidence="1">
    <location>
        <begin position="4"/>
        <end position="63"/>
    </location>
</feature>
<protein>
    <recommendedName>
        <fullName evidence="1">YqaJ viral recombinase domain-containing protein</fullName>
    </recommendedName>
</protein>
<evidence type="ECO:0000313" key="2">
    <source>
        <dbReference type="EMBL" id="KAB0799325.1"/>
    </source>
</evidence>
<evidence type="ECO:0000313" key="3">
    <source>
        <dbReference type="Proteomes" id="UP000327044"/>
    </source>
</evidence>
<dbReference type="GO" id="GO:0006281">
    <property type="term" value="P:DNA repair"/>
    <property type="evidence" value="ECO:0007669"/>
    <property type="project" value="UniProtKB-ARBA"/>
</dbReference>
<dbReference type="PANTHER" id="PTHR46609">
    <property type="entry name" value="EXONUCLEASE, PHAGE-TYPE/RECB, C-TERMINAL DOMAIN-CONTAINING PROTEIN"/>
    <property type="match status" value="1"/>
</dbReference>
<dbReference type="OrthoDB" id="421276at2759"/>
<dbReference type="InParanoid" id="A0A5N4APP3"/>
<reference evidence="2 3" key="1">
    <citation type="journal article" date="2018" name="Elife">
        <title>Firefly genomes illuminate parallel origins of bioluminescence in beetles.</title>
        <authorList>
            <person name="Fallon T.R."/>
            <person name="Lower S.E."/>
            <person name="Chang C.H."/>
            <person name="Bessho-Uehara M."/>
            <person name="Martin G.J."/>
            <person name="Bewick A.J."/>
            <person name="Behringer M."/>
            <person name="Debat H.J."/>
            <person name="Wong I."/>
            <person name="Day J.C."/>
            <person name="Suvorov A."/>
            <person name="Silva C.J."/>
            <person name="Stanger-Hall K.F."/>
            <person name="Hall D.W."/>
            <person name="Schmitz R.J."/>
            <person name="Nelson D.R."/>
            <person name="Lewis S.M."/>
            <person name="Shigenobu S."/>
            <person name="Bybee S.M."/>
            <person name="Larracuente A.M."/>
            <person name="Oba Y."/>
            <person name="Weng J.K."/>
        </authorList>
    </citation>
    <scope>NUCLEOTIDE SEQUENCE [LARGE SCALE GENOMIC DNA]</scope>
    <source>
        <strain evidence="2">1611_PpyrPB1</strain>
        <tissue evidence="2">Whole body</tissue>
    </source>
</reference>
<dbReference type="InterPro" id="IPR011335">
    <property type="entry name" value="Restrct_endonuc-II-like"/>
</dbReference>
<dbReference type="InterPro" id="IPR019080">
    <property type="entry name" value="YqaJ_viral_recombinase"/>
</dbReference>
<dbReference type="InterPro" id="IPR011604">
    <property type="entry name" value="PDDEXK-like_dom_sf"/>
</dbReference>
<keyword evidence="3" id="KW-1185">Reference proteome</keyword>
<dbReference type="SUPFAM" id="SSF52980">
    <property type="entry name" value="Restriction endonuclease-like"/>
    <property type="match status" value="1"/>
</dbReference>
<dbReference type="PANTHER" id="PTHR46609:SF8">
    <property type="entry name" value="YQAJ VIRAL RECOMBINASE DOMAIN-CONTAINING PROTEIN"/>
    <property type="match status" value="1"/>
</dbReference>
<accession>A0A5N4APP3</accession>
<dbReference type="InterPro" id="IPR051703">
    <property type="entry name" value="NF-kappa-B_Signaling_Reg"/>
</dbReference>
<dbReference type="Proteomes" id="UP000327044">
    <property type="component" value="Unassembled WGS sequence"/>
</dbReference>
<dbReference type="EMBL" id="VVIM01000005">
    <property type="protein sequence ID" value="KAB0799325.1"/>
    <property type="molecule type" value="Genomic_DNA"/>
</dbReference>
<dbReference type="Gene3D" id="3.90.320.10">
    <property type="match status" value="1"/>
</dbReference>
<dbReference type="AlphaFoldDB" id="A0A5N4APP3"/>
<gene>
    <name evidence="2" type="ORF">PPYR_07205</name>
</gene>
<evidence type="ECO:0000259" key="1">
    <source>
        <dbReference type="Pfam" id="PF09588"/>
    </source>
</evidence>
<sequence>MAKERVAINLFEKKTGLTVQSSGLWIDEETEFLGASPDGLINEENALIEVKSLFSASKLNVAPMVEVVDEMKNKKKYTCLKKDNNGALVLRNHIHITTRSKDSYTFAKDLSVTL</sequence>
<dbReference type="Pfam" id="PF09588">
    <property type="entry name" value="YqaJ"/>
    <property type="match status" value="1"/>
</dbReference>
<comment type="caution">
    <text evidence="2">The sequence shown here is derived from an EMBL/GenBank/DDBJ whole genome shotgun (WGS) entry which is preliminary data.</text>
</comment>
<name>A0A5N4APP3_PHOPY</name>
<proteinExistence type="predicted"/>
<organism evidence="2 3">
    <name type="scientific">Photinus pyralis</name>
    <name type="common">Common eastern firefly</name>
    <name type="synonym">Lampyris pyralis</name>
    <dbReference type="NCBI Taxonomy" id="7054"/>
    <lineage>
        <taxon>Eukaryota</taxon>
        <taxon>Metazoa</taxon>
        <taxon>Ecdysozoa</taxon>
        <taxon>Arthropoda</taxon>
        <taxon>Hexapoda</taxon>
        <taxon>Insecta</taxon>
        <taxon>Pterygota</taxon>
        <taxon>Neoptera</taxon>
        <taxon>Endopterygota</taxon>
        <taxon>Coleoptera</taxon>
        <taxon>Polyphaga</taxon>
        <taxon>Elateriformia</taxon>
        <taxon>Elateroidea</taxon>
        <taxon>Lampyridae</taxon>
        <taxon>Lampyrinae</taxon>
        <taxon>Photinus</taxon>
    </lineage>
</organism>